<gene>
    <name evidence="15" type="ORF">SAMN05216223_13216</name>
</gene>
<evidence type="ECO:0000256" key="8">
    <source>
        <dbReference type="ARBA" id="ARBA00022691"/>
    </source>
</evidence>
<dbReference type="AlphaFoldDB" id="A0A1H6ECU9"/>
<organism evidence="15 16">
    <name type="scientific">Actinacidiphila yanglinensis</name>
    <dbReference type="NCBI Taxonomy" id="310779"/>
    <lineage>
        <taxon>Bacteria</taxon>
        <taxon>Bacillati</taxon>
        <taxon>Actinomycetota</taxon>
        <taxon>Actinomycetes</taxon>
        <taxon>Kitasatosporales</taxon>
        <taxon>Streptomycetaceae</taxon>
        <taxon>Actinacidiphila</taxon>
    </lineage>
</organism>
<dbReference type="CDD" id="cd02440">
    <property type="entry name" value="AdoMet_MTases"/>
    <property type="match status" value="1"/>
</dbReference>
<keyword evidence="7 15" id="KW-0808">Transferase</keyword>
<keyword evidence="8" id="KW-0949">S-adenosyl-L-methionine</keyword>
<reference evidence="15 16" key="1">
    <citation type="submission" date="2016-10" db="EMBL/GenBank/DDBJ databases">
        <authorList>
            <person name="de Groot N.N."/>
        </authorList>
    </citation>
    <scope>NUCLEOTIDE SEQUENCE [LARGE SCALE GENOMIC DNA]</scope>
    <source>
        <strain evidence="15 16">CGMCC 4.2023</strain>
    </source>
</reference>
<comment type="similarity">
    <text evidence="2">Belongs to the methyltransferase superfamily. L-isoaspartyl/D-aspartyl protein methyltransferase family.</text>
</comment>
<dbReference type="InterPro" id="IPR029063">
    <property type="entry name" value="SAM-dependent_MTases_sf"/>
</dbReference>
<evidence type="ECO:0000256" key="6">
    <source>
        <dbReference type="ARBA" id="ARBA00022603"/>
    </source>
</evidence>
<evidence type="ECO:0000256" key="11">
    <source>
        <dbReference type="ARBA" id="ARBA00031323"/>
    </source>
</evidence>
<proteinExistence type="inferred from homology"/>
<name>A0A1H6ECU9_9ACTN</name>
<dbReference type="InterPro" id="IPR000682">
    <property type="entry name" value="PCMT"/>
</dbReference>
<evidence type="ECO:0000313" key="15">
    <source>
        <dbReference type="EMBL" id="SEG95103.1"/>
    </source>
</evidence>
<evidence type="ECO:0000256" key="7">
    <source>
        <dbReference type="ARBA" id="ARBA00022679"/>
    </source>
</evidence>
<dbReference type="PROSITE" id="PS51462">
    <property type="entry name" value="NUDIX"/>
    <property type="match status" value="1"/>
</dbReference>
<dbReference type="NCBIfam" id="TIGR04364">
    <property type="entry name" value="methyltran_FxLD"/>
    <property type="match status" value="1"/>
</dbReference>
<feature type="domain" description="Nudix hydrolase" evidence="14">
    <location>
        <begin position="201"/>
        <end position="329"/>
    </location>
</feature>
<dbReference type="Proteomes" id="UP000236754">
    <property type="component" value="Unassembled WGS sequence"/>
</dbReference>
<keyword evidence="5" id="KW-0963">Cytoplasm</keyword>
<dbReference type="SUPFAM" id="SSF53335">
    <property type="entry name" value="S-adenosyl-L-methionine-dependent methyltransferases"/>
    <property type="match status" value="2"/>
</dbReference>
<dbReference type="InterPro" id="IPR000086">
    <property type="entry name" value="NUDIX_hydrolase_dom"/>
</dbReference>
<comment type="subcellular location">
    <subcellularLocation>
        <location evidence="1">Cytoplasm</location>
    </subcellularLocation>
</comment>
<evidence type="ECO:0000256" key="5">
    <source>
        <dbReference type="ARBA" id="ARBA00022490"/>
    </source>
</evidence>
<dbReference type="SUPFAM" id="SSF55811">
    <property type="entry name" value="Nudix"/>
    <property type="match status" value="1"/>
</dbReference>
<dbReference type="GO" id="GO:0005737">
    <property type="term" value="C:cytoplasm"/>
    <property type="evidence" value="ECO:0007669"/>
    <property type="project" value="UniProtKB-SubCell"/>
</dbReference>
<dbReference type="InterPro" id="IPR020084">
    <property type="entry name" value="NUDIX_hydrolase_CS"/>
</dbReference>
<dbReference type="InterPro" id="IPR027573">
    <property type="entry name" value="Methyltran_FxLD"/>
</dbReference>
<dbReference type="PROSITE" id="PS00893">
    <property type="entry name" value="NUDIX_BOX"/>
    <property type="match status" value="1"/>
</dbReference>
<evidence type="ECO:0000256" key="9">
    <source>
        <dbReference type="ARBA" id="ARBA00022801"/>
    </source>
</evidence>
<evidence type="ECO:0000256" key="2">
    <source>
        <dbReference type="ARBA" id="ARBA00005369"/>
    </source>
</evidence>
<feature type="region of interest" description="Disordered" evidence="13">
    <location>
        <begin position="724"/>
        <end position="748"/>
    </location>
</feature>
<dbReference type="CDD" id="cd04678">
    <property type="entry name" value="NUDIX_MTH2_Nudt15"/>
    <property type="match status" value="1"/>
</dbReference>
<keyword evidence="16" id="KW-1185">Reference proteome</keyword>
<evidence type="ECO:0000256" key="3">
    <source>
        <dbReference type="ARBA" id="ARBA00011890"/>
    </source>
</evidence>
<sequence>MGHDTEDDRDGQPARCERLPRLGDAERAVLSAQVPAPATGGRALVVGGAPDELPAWLVESGYTVDVVSRTGVDPAPAGHEPPAGVRWLPLDIEDDDLHALDGDGYDLVALHSATVLQDRTRVMHGLRRRLREGGAFVVITAVAAAVTPEGDRGTAPDDIGIAAPAAGWERVDRFGADTPGVLVLRGPRSLRAAAVEKGRPAPHALTGAYAVVTDPRGRILLGHSQPGMWELAGGKNAGAESFEEAAVRELAEETGLYADPSDAHLIAMVADHRDGLPRLTAVVRITAWSGTLQCREPDRFTRWEWHDPHTLAALGPIFAPSAHALDVVWPGVLPGLPPVHRYPHAGAAVAVPGEPAAAIRLRATLVDAIVAGGWVRTPAVEAAFRTVPRHRYAPEVPLETAYDDSLAVVTRRDDDGRALSSVSAAWLHADMLETARLAPGMRVLEIGSGGYKASLLAEIVGPAGSVVSLDIDPYVIRRARRFTAEAGYGRVRLVLGDGALGAPDHAPHTGFDAIFLTHNCWDLAPAWTAQLAEGGHLVVPLEVGGYTRAITFQRQGEVLVAQNFTVCGFVRDQGIGGRRTPTTQLLGGKAEVRFEDGEPTDTTGLDAALGTTPRLDTRTGVTVEDGEPFATLQLFLATTLEGFCRLSGHRVADDPDIAHLDLPKGADAAAITQGSSLAYLTHVRTREATGTAKAEWEFVVHAFGSRARALSDLLADRMRTWDRDVRPGPGPSLTAHPAATPDAELPPGHVVRKPLSRLVFDWSTHKH</sequence>
<evidence type="ECO:0000313" key="16">
    <source>
        <dbReference type="Proteomes" id="UP000236754"/>
    </source>
</evidence>
<dbReference type="PANTHER" id="PTHR11579:SF0">
    <property type="entry name" value="PROTEIN-L-ISOASPARTATE(D-ASPARTATE) O-METHYLTRANSFERASE"/>
    <property type="match status" value="1"/>
</dbReference>
<evidence type="ECO:0000259" key="14">
    <source>
        <dbReference type="PROSITE" id="PS51462"/>
    </source>
</evidence>
<dbReference type="Pfam" id="PF00293">
    <property type="entry name" value="NUDIX"/>
    <property type="match status" value="1"/>
</dbReference>
<dbReference type="RefSeq" id="WP_235032683.1">
    <property type="nucleotide sequence ID" value="NZ_FNVU01000032.1"/>
</dbReference>
<dbReference type="GO" id="GO:0016787">
    <property type="term" value="F:hydrolase activity"/>
    <property type="evidence" value="ECO:0007669"/>
    <property type="project" value="UniProtKB-KW"/>
</dbReference>
<evidence type="ECO:0000256" key="1">
    <source>
        <dbReference type="ARBA" id="ARBA00004496"/>
    </source>
</evidence>
<evidence type="ECO:0000256" key="10">
    <source>
        <dbReference type="ARBA" id="ARBA00030757"/>
    </source>
</evidence>
<protein>
    <recommendedName>
        <fullName evidence="4">Protein-L-isoaspartate O-methyltransferase</fullName>
        <ecNumber evidence="3">2.1.1.77</ecNumber>
    </recommendedName>
    <alternativeName>
        <fullName evidence="12">L-isoaspartyl protein carboxyl methyltransferase</fullName>
    </alternativeName>
    <alternativeName>
        <fullName evidence="10">Protein L-isoaspartyl methyltransferase</fullName>
    </alternativeName>
    <alternativeName>
        <fullName evidence="11">Protein-beta-aspartate methyltransferase</fullName>
    </alternativeName>
</protein>
<dbReference type="PANTHER" id="PTHR11579">
    <property type="entry name" value="PROTEIN-L-ISOASPARTATE O-METHYLTRANSFERASE"/>
    <property type="match status" value="1"/>
</dbReference>
<dbReference type="GO" id="GO:0004719">
    <property type="term" value="F:protein-L-isoaspartate (D-aspartate) O-methyltransferase activity"/>
    <property type="evidence" value="ECO:0007669"/>
    <property type="project" value="UniProtKB-EC"/>
</dbReference>
<dbReference type="Gene3D" id="3.90.79.10">
    <property type="entry name" value="Nucleoside Triphosphate Pyrophosphohydrolase"/>
    <property type="match status" value="1"/>
</dbReference>
<keyword evidence="6 15" id="KW-0489">Methyltransferase</keyword>
<accession>A0A1H6ECU9</accession>
<dbReference type="EC" id="2.1.1.77" evidence="3"/>
<evidence type="ECO:0000256" key="12">
    <source>
        <dbReference type="ARBA" id="ARBA00031350"/>
    </source>
</evidence>
<dbReference type="GO" id="GO:0032259">
    <property type="term" value="P:methylation"/>
    <property type="evidence" value="ECO:0007669"/>
    <property type="project" value="UniProtKB-KW"/>
</dbReference>
<keyword evidence="9" id="KW-0378">Hydrolase</keyword>
<evidence type="ECO:0000256" key="13">
    <source>
        <dbReference type="SAM" id="MobiDB-lite"/>
    </source>
</evidence>
<dbReference type="EMBL" id="FNVU01000032">
    <property type="protein sequence ID" value="SEG95103.1"/>
    <property type="molecule type" value="Genomic_DNA"/>
</dbReference>
<dbReference type="Pfam" id="PF01135">
    <property type="entry name" value="PCMT"/>
    <property type="match status" value="1"/>
</dbReference>
<evidence type="ECO:0000256" key="4">
    <source>
        <dbReference type="ARBA" id="ARBA00013346"/>
    </source>
</evidence>
<dbReference type="Gene3D" id="3.40.50.150">
    <property type="entry name" value="Vaccinia Virus protein VP39"/>
    <property type="match status" value="2"/>
</dbReference>
<dbReference type="InterPro" id="IPR015797">
    <property type="entry name" value="NUDIX_hydrolase-like_dom_sf"/>
</dbReference>